<dbReference type="HOGENOM" id="CLU_3358542_0_0_7"/>
<accession>S4XLM3</accession>
<reference evidence="1 2" key="1">
    <citation type="journal article" date="2013" name="Sci. Rep.">
        <title>Extraordinary expansion of a Sorangium cellulosum genome from an alkaline milieu.</title>
        <authorList>
            <person name="Han K."/>
            <person name="Li Z.F."/>
            <person name="Peng R."/>
            <person name="Zhu L.P."/>
            <person name="Zhou T."/>
            <person name="Wang L.G."/>
            <person name="Li S.G."/>
            <person name="Zhang X.B."/>
            <person name="Hu W."/>
            <person name="Wu Z.H."/>
            <person name="Qin N."/>
            <person name="Li Y.Z."/>
        </authorList>
    </citation>
    <scope>NUCLEOTIDE SEQUENCE [LARGE SCALE GENOMIC DNA]</scope>
    <source>
        <strain evidence="1 2">So0157-2</strain>
    </source>
</reference>
<evidence type="ECO:0000313" key="2">
    <source>
        <dbReference type="Proteomes" id="UP000014803"/>
    </source>
</evidence>
<proteinExistence type="predicted"/>
<organism evidence="1 2">
    <name type="scientific">Sorangium cellulosum So0157-2</name>
    <dbReference type="NCBI Taxonomy" id="1254432"/>
    <lineage>
        <taxon>Bacteria</taxon>
        <taxon>Pseudomonadati</taxon>
        <taxon>Myxococcota</taxon>
        <taxon>Polyangia</taxon>
        <taxon>Polyangiales</taxon>
        <taxon>Polyangiaceae</taxon>
        <taxon>Sorangium</taxon>
    </lineage>
</organism>
<dbReference type="Proteomes" id="UP000014803">
    <property type="component" value="Chromosome"/>
</dbReference>
<dbReference type="AlphaFoldDB" id="S4XLM3"/>
<evidence type="ECO:0000313" key="1">
    <source>
        <dbReference type="EMBL" id="AGP33376.1"/>
    </source>
</evidence>
<dbReference type="KEGG" id="scu:SCE1572_01920"/>
<dbReference type="EMBL" id="CP003969">
    <property type="protein sequence ID" value="AGP33376.1"/>
    <property type="molecule type" value="Genomic_DNA"/>
</dbReference>
<sequence length="36" mass="3933">MSPEIATLVPNASPAPVFDAFRYACWVQLVPARVNT</sequence>
<protein>
    <submittedName>
        <fullName evidence="1">Uncharacterized protein</fullName>
    </submittedName>
</protein>
<name>S4XLM3_SORCE</name>
<gene>
    <name evidence="1" type="ORF">SCE1572_01920</name>
</gene>